<comment type="subcellular location">
    <subcellularLocation>
        <location evidence="2">Cell membrane</location>
        <topology evidence="2">Multi-pass membrane protein</topology>
    </subcellularLocation>
</comment>
<evidence type="ECO:0000256" key="9">
    <source>
        <dbReference type="ARBA" id="ARBA00022516"/>
    </source>
</evidence>
<keyword evidence="11 18" id="KW-0812">Transmembrane</keyword>
<organism evidence="20 21">
    <name type="scientific">Rhodonellum ikkaensis</name>
    <dbReference type="NCBI Taxonomy" id="336829"/>
    <lineage>
        <taxon>Bacteria</taxon>
        <taxon>Pseudomonadati</taxon>
        <taxon>Bacteroidota</taxon>
        <taxon>Cytophagia</taxon>
        <taxon>Cytophagales</taxon>
        <taxon>Cytophagaceae</taxon>
        <taxon>Rhodonellum</taxon>
    </lineage>
</organism>
<feature type="transmembrane region" description="Helical" evidence="19">
    <location>
        <begin position="156"/>
        <end position="176"/>
    </location>
</feature>
<evidence type="ECO:0000256" key="13">
    <source>
        <dbReference type="ARBA" id="ARBA00022989"/>
    </source>
</evidence>
<evidence type="ECO:0000256" key="12">
    <source>
        <dbReference type="ARBA" id="ARBA00022695"/>
    </source>
</evidence>
<keyword evidence="21" id="KW-1185">Reference proteome</keyword>
<keyword evidence="9" id="KW-0444">Lipid biosynthesis</keyword>
<dbReference type="GO" id="GO:0016779">
    <property type="term" value="F:nucleotidyltransferase activity"/>
    <property type="evidence" value="ECO:0007669"/>
    <property type="project" value="UniProtKB-KW"/>
</dbReference>
<reference evidence="20 21" key="1">
    <citation type="submission" date="2016-10" db="EMBL/GenBank/DDBJ databases">
        <authorList>
            <person name="Varghese N."/>
            <person name="Submissions S."/>
        </authorList>
    </citation>
    <scope>NUCLEOTIDE SEQUENCE [LARGE SCALE GENOMIC DNA]</scope>
    <source>
        <strain evidence="20 21">DSM 17997</strain>
    </source>
</reference>
<keyword evidence="10 18" id="KW-0808">Transferase</keyword>
<protein>
    <recommendedName>
        <fullName evidence="7 18">Phosphatidate cytidylyltransferase</fullName>
        <ecNumber evidence="6 18">2.7.7.41</ecNumber>
    </recommendedName>
</protein>
<dbReference type="RefSeq" id="WP_019596637.1">
    <property type="nucleotide sequence ID" value="NZ_FNQC01000002.1"/>
</dbReference>
<comment type="pathway">
    <text evidence="4">Lipid metabolism.</text>
</comment>
<feature type="transmembrane region" description="Helical" evidence="19">
    <location>
        <begin position="127"/>
        <end position="150"/>
    </location>
</feature>
<evidence type="ECO:0000256" key="16">
    <source>
        <dbReference type="ARBA" id="ARBA00023209"/>
    </source>
</evidence>
<dbReference type="PANTHER" id="PTHR46382:SF1">
    <property type="entry name" value="PHOSPHATIDATE CYTIDYLYLTRANSFERASE"/>
    <property type="match status" value="1"/>
</dbReference>
<dbReference type="Proteomes" id="UP000199663">
    <property type="component" value="Unassembled WGS sequence"/>
</dbReference>
<sequence>MRSPFKLRSRFNINNYSNLGQRVITALIGASIIIIGSLYSEWAYFIIFGLLLGFSQMEFYKLSGLDGMLPLRSFGTFLGLTIFTLSFFIEIGHLGNKFYFLIFPLASLIFFIKLYRKSDKKPFTGIAYTFLGIFYVSVPFSLLNVSAFAVDGTFHYEVIIGSLLILWASDSGAYFAGTKFGKTKLFERVSPKKSWEGFLGGAATAFLMAFILSNYFNSLESWQWYVITGIIIIAGTYGDLIESLFKRSIEIKDSGKALPGHGGFMDRFDGLLLSAPFIAAFLKIF</sequence>
<evidence type="ECO:0000256" key="17">
    <source>
        <dbReference type="ARBA" id="ARBA00023264"/>
    </source>
</evidence>
<evidence type="ECO:0000313" key="21">
    <source>
        <dbReference type="Proteomes" id="UP000199663"/>
    </source>
</evidence>
<keyword evidence="17" id="KW-1208">Phospholipid metabolism</keyword>
<dbReference type="PANTHER" id="PTHR46382">
    <property type="entry name" value="PHOSPHATIDATE CYTIDYLYLTRANSFERASE"/>
    <property type="match status" value="1"/>
</dbReference>
<evidence type="ECO:0000256" key="1">
    <source>
        <dbReference type="ARBA" id="ARBA00001698"/>
    </source>
</evidence>
<dbReference type="EMBL" id="FNQC01000002">
    <property type="protein sequence ID" value="SDY68593.1"/>
    <property type="molecule type" value="Genomic_DNA"/>
</dbReference>
<evidence type="ECO:0000256" key="10">
    <source>
        <dbReference type="ARBA" id="ARBA00022679"/>
    </source>
</evidence>
<evidence type="ECO:0000256" key="6">
    <source>
        <dbReference type="ARBA" id="ARBA00012487"/>
    </source>
</evidence>
<comment type="pathway">
    <text evidence="3 18">Phospholipid metabolism; CDP-diacylglycerol biosynthesis; CDP-diacylglycerol from sn-glycerol 3-phosphate: step 3/3.</text>
</comment>
<evidence type="ECO:0000256" key="19">
    <source>
        <dbReference type="SAM" id="Phobius"/>
    </source>
</evidence>
<feature type="transmembrane region" description="Helical" evidence="19">
    <location>
        <begin position="222"/>
        <end position="241"/>
    </location>
</feature>
<evidence type="ECO:0000256" key="4">
    <source>
        <dbReference type="ARBA" id="ARBA00005189"/>
    </source>
</evidence>
<keyword evidence="8" id="KW-1003">Cell membrane</keyword>
<keyword evidence="14" id="KW-0443">Lipid metabolism</keyword>
<accession>A0A1H3LW87</accession>
<keyword evidence="13 19" id="KW-1133">Transmembrane helix</keyword>
<feature type="transmembrane region" description="Helical" evidence="19">
    <location>
        <begin position="98"/>
        <end position="115"/>
    </location>
</feature>
<dbReference type="Pfam" id="PF01148">
    <property type="entry name" value="CTP_transf_1"/>
    <property type="match status" value="1"/>
</dbReference>
<dbReference type="EC" id="2.7.7.41" evidence="6 18"/>
<dbReference type="InterPro" id="IPR000374">
    <property type="entry name" value="PC_trans"/>
</dbReference>
<feature type="transmembrane region" description="Helical" evidence="19">
    <location>
        <begin position="74"/>
        <end position="92"/>
    </location>
</feature>
<name>A0A1H3LW87_9BACT</name>
<evidence type="ECO:0000256" key="7">
    <source>
        <dbReference type="ARBA" id="ARBA00019373"/>
    </source>
</evidence>
<comment type="caution">
    <text evidence="20">The sequence shown here is derived from an EMBL/GenBank/DDBJ whole genome shotgun (WGS) entry which is preliminary data.</text>
</comment>
<evidence type="ECO:0000256" key="11">
    <source>
        <dbReference type="ARBA" id="ARBA00022692"/>
    </source>
</evidence>
<keyword evidence="16" id="KW-0594">Phospholipid biosynthesis</keyword>
<gene>
    <name evidence="20" type="ORF">SAMN05444412_102233</name>
</gene>
<evidence type="ECO:0000256" key="8">
    <source>
        <dbReference type="ARBA" id="ARBA00022475"/>
    </source>
</evidence>
<evidence type="ECO:0000256" key="2">
    <source>
        <dbReference type="ARBA" id="ARBA00004651"/>
    </source>
</evidence>
<proteinExistence type="inferred from homology"/>
<keyword evidence="15 19" id="KW-0472">Membrane</keyword>
<keyword evidence="12 18" id="KW-0548">Nucleotidyltransferase</keyword>
<evidence type="ECO:0000256" key="3">
    <source>
        <dbReference type="ARBA" id="ARBA00005119"/>
    </source>
</evidence>
<evidence type="ECO:0000256" key="14">
    <source>
        <dbReference type="ARBA" id="ARBA00023098"/>
    </source>
</evidence>
<feature type="transmembrane region" description="Helical" evidence="19">
    <location>
        <begin position="197"/>
        <end position="216"/>
    </location>
</feature>
<evidence type="ECO:0000256" key="5">
    <source>
        <dbReference type="ARBA" id="ARBA00010185"/>
    </source>
</evidence>
<evidence type="ECO:0000256" key="15">
    <source>
        <dbReference type="ARBA" id="ARBA00023136"/>
    </source>
</evidence>
<dbReference type="PROSITE" id="PS01315">
    <property type="entry name" value="CDS"/>
    <property type="match status" value="1"/>
</dbReference>
<comment type="catalytic activity">
    <reaction evidence="1 18">
        <text>a 1,2-diacyl-sn-glycero-3-phosphate + CTP + H(+) = a CDP-1,2-diacyl-sn-glycerol + diphosphate</text>
        <dbReference type="Rhea" id="RHEA:16229"/>
        <dbReference type="ChEBI" id="CHEBI:15378"/>
        <dbReference type="ChEBI" id="CHEBI:33019"/>
        <dbReference type="ChEBI" id="CHEBI:37563"/>
        <dbReference type="ChEBI" id="CHEBI:58332"/>
        <dbReference type="ChEBI" id="CHEBI:58608"/>
        <dbReference type="EC" id="2.7.7.41"/>
    </reaction>
</comment>
<comment type="similarity">
    <text evidence="5 18">Belongs to the CDS family.</text>
</comment>
<evidence type="ECO:0000313" key="20">
    <source>
        <dbReference type="EMBL" id="SDY68593.1"/>
    </source>
</evidence>
<evidence type="ECO:0000256" key="18">
    <source>
        <dbReference type="RuleBase" id="RU003938"/>
    </source>
</evidence>